<name>A0A2H3CHN9_9AGAR</name>
<evidence type="ECO:0000313" key="1">
    <source>
        <dbReference type="EMBL" id="PBK78712.1"/>
    </source>
</evidence>
<reference evidence="2" key="1">
    <citation type="journal article" date="2017" name="Nat. Ecol. Evol.">
        <title>Genome expansion and lineage-specific genetic innovations in the forest pathogenic fungi Armillaria.</title>
        <authorList>
            <person name="Sipos G."/>
            <person name="Prasanna A.N."/>
            <person name="Walter M.C."/>
            <person name="O'Connor E."/>
            <person name="Balint B."/>
            <person name="Krizsan K."/>
            <person name="Kiss B."/>
            <person name="Hess J."/>
            <person name="Varga T."/>
            <person name="Slot J."/>
            <person name="Riley R."/>
            <person name="Boka B."/>
            <person name="Rigling D."/>
            <person name="Barry K."/>
            <person name="Lee J."/>
            <person name="Mihaltcheva S."/>
            <person name="LaButti K."/>
            <person name="Lipzen A."/>
            <person name="Waldron R."/>
            <person name="Moloney N.M."/>
            <person name="Sperisen C."/>
            <person name="Kredics L."/>
            <person name="Vagvoelgyi C."/>
            <person name="Patrignani A."/>
            <person name="Fitzpatrick D."/>
            <person name="Nagy I."/>
            <person name="Doyle S."/>
            <person name="Anderson J.B."/>
            <person name="Grigoriev I.V."/>
            <person name="Gueldener U."/>
            <person name="Muensterkoetter M."/>
            <person name="Nagy L.G."/>
        </authorList>
    </citation>
    <scope>NUCLEOTIDE SEQUENCE [LARGE SCALE GENOMIC DNA]</scope>
    <source>
        <strain evidence="2">28-4</strain>
    </source>
</reference>
<evidence type="ECO:0000313" key="2">
    <source>
        <dbReference type="Proteomes" id="UP000218334"/>
    </source>
</evidence>
<dbReference type="EMBL" id="KZ293415">
    <property type="protein sequence ID" value="PBK78712.1"/>
    <property type="molecule type" value="Genomic_DNA"/>
</dbReference>
<accession>A0A2H3CHN9</accession>
<dbReference type="AlphaFoldDB" id="A0A2H3CHN9"/>
<organism evidence="1 2">
    <name type="scientific">Armillaria solidipes</name>
    <dbReference type="NCBI Taxonomy" id="1076256"/>
    <lineage>
        <taxon>Eukaryota</taxon>
        <taxon>Fungi</taxon>
        <taxon>Dikarya</taxon>
        <taxon>Basidiomycota</taxon>
        <taxon>Agaricomycotina</taxon>
        <taxon>Agaricomycetes</taxon>
        <taxon>Agaricomycetidae</taxon>
        <taxon>Agaricales</taxon>
        <taxon>Marasmiineae</taxon>
        <taxon>Physalacriaceae</taxon>
        <taxon>Armillaria</taxon>
    </lineage>
</organism>
<gene>
    <name evidence="1" type="ORF">ARMSODRAFT_51309</name>
</gene>
<proteinExistence type="predicted"/>
<protein>
    <submittedName>
        <fullName evidence="1">Uncharacterized protein</fullName>
    </submittedName>
</protein>
<dbReference type="Proteomes" id="UP000218334">
    <property type="component" value="Unassembled WGS sequence"/>
</dbReference>
<keyword evidence="2" id="KW-1185">Reference proteome</keyword>
<sequence>MVRASSVQIKISTSSFKFQSSRLLPPPRLLPRHDVSASGELGHGVIKAVLQEVDHWSMGIMTIRVGLLASSSRHPPRKFLETMIFTPPQRIAVQRARPQCRQGGCARSGSLECMDQEYMRRSSFKLKTPTPQILGQRLLPRRNVSTSGERGHGVS</sequence>